<comment type="caution">
    <text evidence="1">The sequence shown here is derived from an EMBL/GenBank/DDBJ whole genome shotgun (WGS) entry which is preliminary data.</text>
</comment>
<sequence>MAVAQKENISRSTALLPLTQLTFSRQWGAEVKAPLFVRCRHVVLTDAGLMLRRRGEEIFT</sequence>
<gene>
    <name evidence="1" type="ORF">HMPREF1250_2018</name>
</gene>
<protein>
    <submittedName>
        <fullName evidence="1">Transcriptional regulator, LysR family</fullName>
    </submittedName>
</protein>
<dbReference type="PATRIC" id="fig|1111454.3.peg.347"/>
<dbReference type="AlphaFoldDB" id="U7UU18"/>
<evidence type="ECO:0000313" key="1">
    <source>
        <dbReference type="EMBL" id="ERT61963.1"/>
    </source>
</evidence>
<dbReference type="Gene3D" id="1.10.10.10">
    <property type="entry name" value="Winged helix-like DNA-binding domain superfamily/Winged helix DNA-binding domain"/>
    <property type="match status" value="1"/>
</dbReference>
<dbReference type="EMBL" id="AWXA01000007">
    <property type="protein sequence ID" value="ERT61963.1"/>
    <property type="molecule type" value="Genomic_DNA"/>
</dbReference>
<keyword evidence="2" id="KW-1185">Reference proteome</keyword>
<evidence type="ECO:0000313" key="2">
    <source>
        <dbReference type="Proteomes" id="UP000017090"/>
    </source>
</evidence>
<name>U7UU18_9FIRM</name>
<dbReference type="InterPro" id="IPR036388">
    <property type="entry name" value="WH-like_DNA-bd_sf"/>
</dbReference>
<accession>U7UU18</accession>
<dbReference type="STRING" id="1111454.HMPREF1250_2018"/>
<reference evidence="1 2" key="1">
    <citation type="submission" date="2013-09" db="EMBL/GenBank/DDBJ databases">
        <authorList>
            <person name="Durkin A.S."/>
            <person name="Haft D.R."/>
            <person name="McCorrison J."/>
            <person name="Torralba M."/>
            <person name="Gillis M."/>
            <person name="Haft D.H."/>
            <person name="Methe B."/>
            <person name="Sutton G."/>
            <person name="Nelson K.E."/>
        </authorList>
    </citation>
    <scope>NUCLEOTIDE SEQUENCE [LARGE SCALE GENOMIC DNA]</scope>
    <source>
        <strain evidence="1 2">BV3C16-1</strain>
    </source>
</reference>
<dbReference type="Proteomes" id="UP000017090">
    <property type="component" value="Unassembled WGS sequence"/>
</dbReference>
<organism evidence="1 2">
    <name type="scientific">Megasphaera vaginalis</name>
    <name type="common">ex Srinivasan et al. 2021</name>
    <dbReference type="NCBI Taxonomy" id="1111454"/>
    <lineage>
        <taxon>Bacteria</taxon>
        <taxon>Bacillati</taxon>
        <taxon>Bacillota</taxon>
        <taxon>Negativicutes</taxon>
        <taxon>Veillonellales</taxon>
        <taxon>Veillonellaceae</taxon>
        <taxon>Megasphaera</taxon>
    </lineage>
</organism>
<proteinExistence type="predicted"/>